<accession>T1FJK6</accession>
<evidence type="ECO:0000313" key="1">
    <source>
        <dbReference type="EMBL" id="ESO11225.1"/>
    </source>
</evidence>
<gene>
    <name evidence="2" type="primary">20209005</name>
    <name evidence="1" type="ORF">HELRODRAFT_183400</name>
</gene>
<dbReference type="GeneID" id="20209005"/>
<reference evidence="2" key="3">
    <citation type="submission" date="2015-06" db="UniProtKB">
        <authorList>
            <consortium name="EnsemblMetazoa"/>
        </authorList>
    </citation>
    <scope>IDENTIFICATION</scope>
</reference>
<proteinExistence type="predicted"/>
<dbReference type="EnsemblMetazoa" id="HelroT183400">
    <property type="protein sequence ID" value="HelroP183400"/>
    <property type="gene ID" value="HelroG183400"/>
</dbReference>
<dbReference type="EMBL" id="AMQM01008747">
    <property type="status" value="NOT_ANNOTATED_CDS"/>
    <property type="molecule type" value="Genomic_DNA"/>
</dbReference>
<dbReference type="RefSeq" id="XP_009010680.1">
    <property type="nucleotide sequence ID" value="XM_009012432.1"/>
</dbReference>
<reference evidence="3" key="1">
    <citation type="submission" date="2012-12" db="EMBL/GenBank/DDBJ databases">
        <authorList>
            <person name="Hellsten U."/>
            <person name="Grimwood J."/>
            <person name="Chapman J.A."/>
            <person name="Shapiro H."/>
            <person name="Aerts A."/>
            <person name="Otillar R.P."/>
            <person name="Terry A.Y."/>
            <person name="Boore J.L."/>
            <person name="Simakov O."/>
            <person name="Marletaz F."/>
            <person name="Cho S.-J."/>
            <person name="Edsinger-Gonzales E."/>
            <person name="Havlak P."/>
            <person name="Kuo D.-H."/>
            <person name="Larsson T."/>
            <person name="Lv J."/>
            <person name="Arendt D."/>
            <person name="Savage R."/>
            <person name="Osoegawa K."/>
            <person name="de Jong P."/>
            <person name="Lindberg D.R."/>
            <person name="Seaver E.C."/>
            <person name="Weisblat D.A."/>
            <person name="Putnam N.H."/>
            <person name="Grigoriev I.V."/>
            <person name="Rokhsar D.S."/>
        </authorList>
    </citation>
    <scope>NUCLEOTIDE SEQUENCE</scope>
</reference>
<dbReference type="CTD" id="20209005"/>
<reference evidence="1 3" key="2">
    <citation type="journal article" date="2013" name="Nature">
        <title>Insights into bilaterian evolution from three spiralian genomes.</title>
        <authorList>
            <person name="Simakov O."/>
            <person name="Marletaz F."/>
            <person name="Cho S.J."/>
            <person name="Edsinger-Gonzales E."/>
            <person name="Havlak P."/>
            <person name="Hellsten U."/>
            <person name="Kuo D.H."/>
            <person name="Larsson T."/>
            <person name="Lv J."/>
            <person name="Arendt D."/>
            <person name="Savage R."/>
            <person name="Osoegawa K."/>
            <person name="de Jong P."/>
            <person name="Grimwood J."/>
            <person name="Chapman J.A."/>
            <person name="Shapiro H."/>
            <person name="Aerts A."/>
            <person name="Otillar R.P."/>
            <person name="Terry A.Y."/>
            <person name="Boore J.L."/>
            <person name="Grigoriev I.V."/>
            <person name="Lindberg D.R."/>
            <person name="Seaver E.C."/>
            <person name="Weisblat D.A."/>
            <person name="Putnam N.H."/>
            <person name="Rokhsar D.S."/>
        </authorList>
    </citation>
    <scope>NUCLEOTIDE SEQUENCE</scope>
</reference>
<dbReference type="InParanoid" id="T1FJK6"/>
<dbReference type="Proteomes" id="UP000015101">
    <property type="component" value="Unassembled WGS sequence"/>
</dbReference>
<dbReference type="EMBL" id="KB095840">
    <property type="protein sequence ID" value="ESO11225.1"/>
    <property type="molecule type" value="Genomic_DNA"/>
</dbReference>
<keyword evidence="3" id="KW-1185">Reference proteome</keyword>
<dbReference type="HOGENOM" id="CLU_1887981_0_0_1"/>
<organism evidence="2 3">
    <name type="scientific">Helobdella robusta</name>
    <name type="common">Californian leech</name>
    <dbReference type="NCBI Taxonomy" id="6412"/>
    <lineage>
        <taxon>Eukaryota</taxon>
        <taxon>Metazoa</taxon>
        <taxon>Spiralia</taxon>
        <taxon>Lophotrochozoa</taxon>
        <taxon>Annelida</taxon>
        <taxon>Clitellata</taxon>
        <taxon>Hirudinea</taxon>
        <taxon>Rhynchobdellida</taxon>
        <taxon>Glossiphoniidae</taxon>
        <taxon>Helobdella</taxon>
    </lineage>
</organism>
<sequence length="135" mass="15476">MVTTQLHDSQTSQQPNEGVNFLVVNVCMSVYVFVYEHSGMMCFSASLSLKQYEEKVQSATPEEFLVPTNTCNHVPAMYLIHAWTMRIFFMSNDEILPMVPCKRTLTYSLNNDENISKSDGQLILNADKLERIMVR</sequence>
<dbReference type="KEGG" id="hro:HELRODRAFT_183400"/>
<protein>
    <submittedName>
        <fullName evidence="1 2">Uncharacterized protein</fullName>
    </submittedName>
</protein>
<name>T1FJK6_HELRO</name>
<evidence type="ECO:0000313" key="2">
    <source>
        <dbReference type="EnsemblMetazoa" id="HelroP183400"/>
    </source>
</evidence>
<evidence type="ECO:0000313" key="3">
    <source>
        <dbReference type="Proteomes" id="UP000015101"/>
    </source>
</evidence>
<dbReference type="AlphaFoldDB" id="T1FJK6"/>